<proteinExistence type="predicted"/>
<keyword evidence="3" id="KW-1185">Reference proteome</keyword>
<evidence type="ECO:0000256" key="1">
    <source>
        <dbReference type="SAM" id="MobiDB-lite"/>
    </source>
</evidence>
<sequence>MTGKKLTEAERVKAAGLAAAGFIPVVGWGGRAARGVYKGGKAIEGMVTADRALDAYKTTAGMQKLAQAEKGIYGLTVANSGYEFTSGRDMFGNKLTEEQRKNAMWESFGLVGSPFLARGVAKLTSKLPHNPAFVQNQINKAKQAVPSPANWASQTHRNTVAKPEVKTPVVDNIGKRTAPNTSSVQKVDVRPPSASIKRGSADSGAAPVNKVESKSQTGPGLGKKVDPVKEQEVRSQPKVVNGGGIPPVNPVKPEVKEVPKKNGNGKIVGEDVVAVGSTGDKKIDSDTIKKYIRDIEGRTGRELPKNQIEKLKEALRNKEYKKMSPIETAKHRAEFDKVRNNVIKEWEENTEQKWPVYNENVISEKTGKIIRKQGDKYDAHHIIENTFGGEHEWWNMHPAKFPNEHQAGIHGTGSPANTLLKGR</sequence>
<name>A0A7X2V516_9BACI</name>
<dbReference type="OrthoDB" id="3261089at2"/>
<comment type="caution">
    <text evidence="2">The sequence shown here is derived from an EMBL/GenBank/DDBJ whole genome shotgun (WGS) entry which is preliminary data.</text>
</comment>
<reference evidence="2 3" key="1">
    <citation type="journal article" date="2017" name="Int. J. Syst. Evol. Microbiol.">
        <title>Bacillus mangrovi sp. nov., isolated from a sediment sample from a mangrove forest.</title>
        <authorList>
            <person name="Gupta V."/>
            <person name="Singh P.K."/>
            <person name="Korpole S."/>
            <person name="Tanuku N.R.S."/>
            <person name="Pinnaka A.K."/>
        </authorList>
    </citation>
    <scope>NUCLEOTIDE SEQUENCE [LARGE SCALE GENOMIC DNA]</scope>
    <source>
        <strain evidence="2 3">KCTC 33872</strain>
    </source>
</reference>
<evidence type="ECO:0000313" key="2">
    <source>
        <dbReference type="EMBL" id="MTH53684.1"/>
    </source>
</evidence>
<organism evidence="2 3">
    <name type="scientific">Metabacillus mangrovi</name>
    <dbReference type="NCBI Taxonomy" id="1491830"/>
    <lineage>
        <taxon>Bacteria</taxon>
        <taxon>Bacillati</taxon>
        <taxon>Bacillota</taxon>
        <taxon>Bacilli</taxon>
        <taxon>Bacillales</taxon>
        <taxon>Bacillaceae</taxon>
        <taxon>Metabacillus</taxon>
    </lineage>
</organism>
<dbReference type="Proteomes" id="UP000434639">
    <property type="component" value="Unassembled WGS sequence"/>
</dbReference>
<accession>A0A7X2V516</accession>
<gene>
    <name evidence="2" type="ORF">GKZ89_09740</name>
</gene>
<dbReference type="CDD" id="cd00085">
    <property type="entry name" value="HNHc"/>
    <property type="match status" value="1"/>
</dbReference>
<feature type="compositionally biased region" description="Basic and acidic residues" evidence="1">
    <location>
        <begin position="223"/>
        <end position="235"/>
    </location>
</feature>
<dbReference type="AlphaFoldDB" id="A0A7X2V516"/>
<evidence type="ECO:0000313" key="3">
    <source>
        <dbReference type="Proteomes" id="UP000434639"/>
    </source>
</evidence>
<dbReference type="PANTHER" id="PTHR34976">
    <property type="entry name" value="RIBONUCLEASE YQCG-RELATED"/>
    <property type="match status" value="1"/>
</dbReference>
<protein>
    <submittedName>
        <fullName evidence="2">Uncharacterized protein</fullName>
    </submittedName>
</protein>
<dbReference type="InterPro" id="IPR051768">
    <property type="entry name" value="Bact_secretion_toxin"/>
</dbReference>
<dbReference type="PANTHER" id="PTHR34976:SF2">
    <property type="entry name" value="TYPE VII SECRETION SYSTEM PROTEIN ESSD"/>
    <property type="match status" value="1"/>
</dbReference>
<dbReference type="InterPro" id="IPR003615">
    <property type="entry name" value="HNH_nuc"/>
</dbReference>
<feature type="region of interest" description="Disordered" evidence="1">
    <location>
        <begin position="172"/>
        <end position="263"/>
    </location>
</feature>
<dbReference type="EMBL" id="WMIB01000008">
    <property type="protein sequence ID" value="MTH53684.1"/>
    <property type="molecule type" value="Genomic_DNA"/>
</dbReference>